<reference evidence="11" key="3">
    <citation type="submission" date="2021-02" db="UniProtKB">
        <authorList>
            <consortium name="EnsemblMetazoa"/>
        </authorList>
    </citation>
    <scope>IDENTIFICATION</scope>
    <source>
        <strain evidence="11">USDA</strain>
    </source>
</reference>
<keyword evidence="2 6" id="KW-0479">Metal-binding</keyword>
<dbReference type="STRING" id="121224.E0VEW1"/>
<reference evidence="10" key="1">
    <citation type="submission" date="2007-04" db="EMBL/GenBank/DDBJ databases">
        <title>Annotation of Pediculus humanus corporis strain USDA.</title>
        <authorList>
            <person name="Kirkness E."/>
            <person name="Hannick L."/>
            <person name="Hass B."/>
            <person name="Bruggner R."/>
            <person name="Lawson D."/>
            <person name="Bidwell S."/>
            <person name="Joardar V."/>
            <person name="Caler E."/>
            <person name="Walenz B."/>
            <person name="Inman J."/>
            <person name="Schobel S."/>
            <person name="Galinsky K."/>
            <person name="Amedeo P."/>
            <person name="Strausberg R."/>
        </authorList>
    </citation>
    <scope>NUCLEOTIDE SEQUENCE</scope>
    <source>
        <strain evidence="10">USDA</strain>
    </source>
</reference>
<feature type="domain" description="LIM zinc-binding" evidence="8">
    <location>
        <begin position="144"/>
        <end position="204"/>
    </location>
</feature>
<dbReference type="HOGENOM" id="CLU_008937_4_2_1"/>
<dbReference type="EMBL" id="DS235099">
    <property type="protein sequence ID" value="EEB11917.1"/>
    <property type="molecule type" value="Genomic_DNA"/>
</dbReference>
<dbReference type="InterPro" id="IPR001781">
    <property type="entry name" value="Znf_LIM"/>
</dbReference>
<dbReference type="OrthoDB" id="10069167at2759"/>
<keyword evidence="12" id="KW-1185">Reference proteome</keyword>
<feature type="region of interest" description="Disordered" evidence="7">
    <location>
        <begin position="263"/>
        <end position="333"/>
    </location>
</feature>
<feature type="domain" description="PET" evidence="9">
    <location>
        <begin position="1"/>
        <end position="80"/>
    </location>
</feature>
<dbReference type="InterPro" id="IPR010442">
    <property type="entry name" value="PET_domain"/>
</dbReference>
<feature type="compositionally biased region" description="Low complexity" evidence="7">
    <location>
        <begin position="308"/>
        <end position="318"/>
    </location>
</feature>
<dbReference type="PANTHER" id="PTHR24211:SF20">
    <property type="entry name" value="PROTEIN ESPINAS-RELATED"/>
    <property type="match status" value="1"/>
</dbReference>
<organism>
    <name type="scientific">Pediculus humanus subsp. corporis</name>
    <name type="common">Body louse</name>
    <dbReference type="NCBI Taxonomy" id="121224"/>
    <lineage>
        <taxon>Eukaryota</taxon>
        <taxon>Metazoa</taxon>
        <taxon>Ecdysozoa</taxon>
        <taxon>Arthropoda</taxon>
        <taxon>Hexapoda</taxon>
        <taxon>Insecta</taxon>
        <taxon>Pterygota</taxon>
        <taxon>Neoptera</taxon>
        <taxon>Paraneoptera</taxon>
        <taxon>Psocodea</taxon>
        <taxon>Troctomorpha</taxon>
        <taxon>Phthiraptera</taxon>
        <taxon>Anoplura</taxon>
        <taxon>Pediculidae</taxon>
        <taxon>Pediculus</taxon>
    </lineage>
</organism>
<feature type="region of interest" description="Disordered" evidence="7">
    <location>
        <begin position="511"/>
        <end position="627"/>
    </location>
</feature>
<reference evidence="10" key="2">
    <citation type="submission" date="2007-04" db="EMBL/GenBank/DDBJ databases">
        <title>The genome of the human body louse.</title>
        <authorList>
            <consortium name="The Human Body Louse Genome Consortium"/>
            <person name="Kirkness E."/>
            <person name="Walenz B."/>
            <person name="Hass B."/>
            <person name="Bruggner R."/>
            <person name="Strausberg R."/>
        </authorList>
    </citation>
    <scope>NUCLEOTIDE SEQUENCE</scope>
    <source>
        <strain evidence="10">USDA</strain>
    </source>
</reference>
<dbReference type="eggNOG" id="KOG1704">
    <property type="taxonomic scope" value="Eukaryota"/>
</dbReference>
<protein>
    <submittedName>
        <fullName evidence="10 11">LIM domain only protein, putative</fullName>
    </submittedName>
</protein>
<dbReference type="GO" id="GO:0008270">
    <property type="term" value="F:zinc ion binding"/>
    <property type="evidence" value="ECO:0007669"/>
    <property type="project" value="InterPro"/>
</dbReference>
<sequence length="672" mass="74619">MGVHLYFSALPEDKVPYVNSIGERYRVRQLLQQLPPHDNEVRYCHGLSEEERKELRLFSAQRKREALGRGSARQLTSNMPCDTCGEELSSGDMSVFASRAGPNTCWHPGCFSCHICKELLVDLIYFYKEGKLYCGRHHAETLKPRCSACDEIILADECTEAEGRAWHMKHFACLECDRQLGGQRYIMREGRPYCLHCFDAMFAEYCDSCGEPIGVDQGQMSHEGQHWHATECCFCCHTCRASLLGRPFLPRRGSIFCSIACSKGEPPTPSDSSGPRSLRARPKAHPPSEAGSVTPPASPCINRKNMDSPTTSSAPSSPLGQTQGGKYFRNIGGSQLGIPSVGLHVFQPNQQQQQQQSLPNMSPTLRSPKMGRRVLQSRSPKQSRKLSQENDKSYTPPPPPLPTTFPPSTDPPNQKDHDEEESSVKSTPHLPPPPPPPPPPGIPSVNINSSPSKGLDRVLLERNLERLLVEQSGNIVSPELEKLINSQDRCREPLDLRQLNLSLDDWQPNTVQNNGIDTPDHVSSAPDLNALESNSARKPRDKGQLSVRFESEGGTCEDYARRNTRTKNYPNRSKRHGETSGVKGKKSMMTPPENTVPIDFSSRDDDDSYCSTCSSSSSDDDDVYELPPRRAYGGVRISYVPNDALAVARRHQANARSPTKSNSQPDKNCIIS</sequence>
<feature type="compositionally biased region" description="Pro residues" evidence="7">
    <location>
        <begin position="429"/>
        <end position="442"/>
    </location>
</feature>
<feature type="domain" description="LIM zinc-binding" evidence="8">
    <location>
        <begin position="79"/>
        <end position="143"/>
    </location>
</feature>
<evidence type="ECO:0000313" key="10">
    <source>
        <dbReference type="EMBL" id="EEB11917.1"/>
    </source>
</evidence>
<evidence type="ECO:0000259" key="8">
    <source>
        <dbReference type="PROSITE" id="PS50023"/>
    </source>
</evidence>
<feature type="compositionally biased region" description="Pro residues" evidence="7">
    <location>
        <begin position="395"/>
        <end position="410"/>
    </location>
</feature>
<feature type="region of interest" description="Disordered" evidence="7">
    <location>
        <begin position="649"/>
        <end position="672"/>
    </location>
</feature>
<evidence type="ECO:0000256" key="7">
    <source>
        <dbReference type="SAM" id="MobiDB-lite"/>
    </source>
</evidence>
<evidence type="ECO:0000256" key="2">
    <source>
        <dbReference type="ARBA" id="ARBA00022723"/>
    </source>
</evidence>
<keyword evidence="5 6" id="KW-0440">LIM domain</keyword>
<evidence type="ECO:0000259" key="9">
    <source>
        <dbReference type="PROSITE" id="PS51303"/>
    </source>
</evidence>
<dbReference type="InterPro" id="IPR033726">
    <property type="entry name" value="LIM2_prickle"/>
</dbReference>
<dbReference type="Pfam" id="PF00412">
    <property type="entry name" value="LIM"/>
    <property type="match status" value="2"/>
</dbReference>
<accession>E0VEW1</accession>
<dbReference type="FunFam" id="2.10.110.10:FF:000005">
    <property type="entry name" value="Testin isoform 1"/>
    <property type="match status" value="1"/>
</dbReference>
<dbReference type="CDD" id="cd09420">
    <property type="entry name" value="LIM3_Prickle"/>
    <property type="match status" value="1"/>
</dbReference>
<dbReference type="AlphaFoldDB" id="E0VEW1"/>
<dbReference type="SUPFAM" id="SSF57716">
    <property type="entry name" value="Glucocorticoid receptor-like (DNA-binding domain)"/>
    <property type="match status" value="2"/>
</dbReference>
<dbReference type="FunFam" id="2.10.110.10:FF:000035">
    <property type="entry name" value="prickle-like protein 2 isoform X1"/>
    <property type="match status" value="1"/>
</dbReference>
<dbReference type="CTD" id="8239446"/>
<keyword evidence="4 6" id="KW-0862">Zinc</keyword>
<feature type="region of interest" description="Disordered" evidence="7">
    <location>
        <begin position="349"/>
        <end position="450"/>
    </location>
</feature>
<name>E0VEW1_PEDHC</name>
<dbReference type="KEGG" id="phu:Phum_PHUM142030"/>
<dbReference type="SMART" id="SM00132">
    <property type="entry name" value="LIM"/>
    <property type="match status" value="3"/>
</dbReference>
<dbReference type="Pfam" id="PF06297">
    <property type="entry name" value="PET"/>
    <property type="match status" value="1"/>
</dbReference>
<proteinExistence type="inferred from homology"/>
<dbReference type="CDD" id="cd09827">
    <property type="entry name" value="PET_Prickle"/>
    <property type="match status" value="1"/>
</dbReference>
<dbReference type="OMA" id="GPNTCWH"/>
<evidence type="ECO:0000256" key="6">
    <source>
        <dbReference type="PROSITE-ProRule" id="PRU00125"/>
    </source>
</evidence>
<dbReference type="GeneID" id="8239446"/>
<dbReference type="PANTHER" id="PTHR24211">
    <property type="entry name" value="LIM DOMAIN-CONTAINING PROTEIN"/>
    <property type="match status" value="1"/>
</dbReference>
<dbReference type="FunCoup" id="E0VEW1">
    <property type="interactions" value="92"/>
</dbReference>
<dbReference type="PROSITE" id="PS50023">
    <property type="entry name" value="LIM_DOMAIN_2"/>
    <property type="match status" value="2"/>
</dbReference>
<evidence type="ECO:0000313" key="11">
    <source>
        <dbReference type="EnsemblMetazoa" id="PHUM142030-PA"/>
    </source>
</evidence>
<feature type="compositionally biased region" description="Polar residues" evidence="7">
    <location>
        <begin position="654"/>
        <end position="672"/>
    </location>
</feature>
<dbReference type="VEuPathDB" id="VectorBase:PHUM142030"/>
<evidence type="ECO:0000256" key="1">
    <source>
        <dbReference type="ARBA" id="ARBA00008268"/>
    </source>
</evidence>
<dbReference type="EMBL" id="AAZO01001635">
    <property type="status" value="NOT_ANNOTATED_CDS"/>
    <property type="molecule type" value="Genomic_DNA"/>
</dbReference>
<evidence type="ECO:0000256" key="3">
    <source>
        <dbReference type="ARBA" id="ARBA00022737"/>
    </source>
</evidence>
<dbReference type="PROSITE" id="PS51303">
    <property type="entry name" value="PET"/>
    <property type="match status" value="1"/>
</dbReference>
<gene>
    <name evidence="11" type="primary">8239446</name>
    <name evidence="10" type="ORF">Phum_PHUM142030</name>
</gene>
<dbReference type="PROSITE" id="PS00478">
    <property type="entry name" value="LIM_DOMAIN_1"/>
    <property type="match status" value="1"/>
</dbReference>
<dbReference type="RefSeq" id="XP_002424655.1">
    <property type="nucleotide sequence ID" value="XM_002424610.1"/>
</dbReference>
<evidence type="ECO:0000256" key="4">
    <source>
        <dbReference type="ARBA" id="ARBA00022833"/>
    </source>
</evidence>
<dbReference type="InParanoid" id="E0VEW1"/>
<dbReference type="CDD" id="cd09415">
    <property type="entry name" value="LIM1_Prickle"/>
    <property type="match status" value="1"/>
</dbReference>
<evidence type="ECO:0000256" key="5">
    <source>
        <dbReference type="ARBA" id="ARBA00023038"/>
    </source>
</evidence>
<dbReference type="Gene3D" id="2.10.110.10">
    <property type="entry name" value="Cysteine Rich Protein"/>
    <property type="match status" value="3"/>
</dbReference>
<dbReference type="InterPro" id="IPR033725">
    <property type="entry name" value="LIM1_prickle"/>
</dbReference>
<dbReference type="InterPro" id="IPR033727">
    <property type="entry name" value="LIM3_prickle"/>
</dbReference>
<dbReference type="Proteomes" id="UP000009046">
    <property type="component" value="Unassembled WGS sequence"/>
</dbReference>
<dbReference type="InterPro" id="IPR033723">
    <property type="entry name" value="PET_prickle"/>
</dbReference>
<comment type="similarity">
    <text evidence="1">Belongs to the prickle / espinas / testin family.</text>
</comment>
<dbReference type="InterPro" id="IPR047120">
    <property type="entry name" value="Pk/Esn/Tes"/>
</dbReference>
<dbReference type="CDD" id="cd09418">
    <property type="entry name" value="LIM2_Prickle"/>
    <property type="match status" value="1"/>
</dbReference>
<keyword evidence="3" id="KW-0677">Repeat</keyword>
<evidence type="ECO:0000313" key="12">
    <source>
        <dbReference type="Proteomes" id="UP000009046"/>
    </source>
</evidence>
<dbReference type="EnsemblMetazoa" id="PHUM142030-RA">
    <property type="protein sequence ID" value="PHUM142030-PA"/>
    <property type="gene ID" value="PHUM142030"/>
</dbReference>